<dbReference type="InParanoid" id="I7LXI3"/>
<accession>I7LXI3</accession>
<evidence type="ECO:0000313" key="3">
    <source>
        <dbReference type="Proteomes" id="UP000009168"/>
    </source>
</evidence>
<reference evidence="3" key="1">
    <citation type="journal article" date="2006" name="PLoS Biol.">
        <title>Macronuclear genome sequence of the ciliate Tetrahymena thermophila, a model eukaryote.</title>
        <authorList>
            <person name="Eisen J.A."/>
            <person name="Coyne R.S."/>
            <person name="Wu M."/>
            <person name="Wu D."/>
            <person name="Thiagarajan M."/>
            <person name="Wortman J.R."/>
            <person name="Badger J.H."/>
            <person name="Ren Q."/>
            <person name="Amedeo P."/>
            <person name="Jones K.M."/>
            <person name="Tallon L.J."/>
            <person name="Delcher A.L."/>
            <person name="Salzberg S.L."/>
            <person name="Silva J.C."/>
            <person name="Haas B.J."/>
            <person name="Majoros W.H."/>
            <person name="Farzad M."/>
            <person name="Carlton J.M."/>
            <person name="Smith R.K. Jr."/>
            <person name="Garg J."/>
            <person name="Pearlman R.E."/>
            <person name="Karrer K.M."/>
            <person name="Sun L."/>
            <person name="Manning G."/>
            <person name="Elde N.C."/>
            <person name="Turkewitz A.P."/>
            <person name="Asai D.J."/>
            <person name="Wilkes D.E."/>
            <person name="Wang Y."/>
            <person name="Cai H."/>
            <person name="Collins K."/>
            <person name="Stewart B.A."/>
            <person name="Lee S.R."/>
            <person name="Wilamowska K."/>
            <person name="Weinberg Z."/>
            <person name="Ruzzo W.L."/>
            <person name="Wloga D."/>
            <person name="Gaertig J."/>
            <person name="Frankel J."/>
            <person name="Tsao C.-C."/>
            <person name="Gorovsky M.A."/>
            <person name="Keeling P.J."/>
            <person name="Waller R.F."/>
            <person name="Patron N.J."/>
            <person name="Cherry J.M."/>
            <person name="Stover N.A."/>
            <person name="Krieger C.J."/>
            <person name="del Toro C."/>
            <person name="Ryder H.F."/>
            <person name="Williamson S.C."/>
            <person name="Barbeau R.A."/>
            <person name="Hamilton E.P."/>
            <person name="Orias E."/>
        </authorList>
    </citation>
    <scope>NUCLEOTIDE SEQUENCE [LARGE SCALE GENOMIC DNA]</scope>
    <source>
        <strain evidence="3">SB210</strain>
    </source>
</reference>
<evidence type="ECO:0000313" key="2">
    <source>
        <dbReference type="EMBL" id="EAS04697.3"/>
    </source>
</evidence>
<keyword evidence="1" id="KW-0812">Transmembrane</keyword>
<feature type="transmembrane region" description="Helical" evidence="1">
    <location>
        <begin position="29"/>
        <end position="50"/>
    </location>
</feature>
<dbReference type="KEGG" id="tet:TTHERM_00242190"/>
<dbReference type="EMBL" id="GG662443">
    <property type="protein sequence ID" value="EAS04697.3"/>
    <property type="molecule type" value="Genomic_DNA"/>
</dbReference>
<organism evidence="2 3">
    <name type="scientific">Tetrahymena thermophila (strain SB210)</name>
    <dbReference type="NCBI Taxonomy" id="312017"/>
    <lineage>
        <taxon>Eukaryota</taxon>
        <taxon>Sar</taxon>
        <taxon>Alveolata</taxon>
        <taxon>Ciliophora</taxon>
        <taxon>Intramacronucleata</taxon>
        <taxon>Oligohymenophorea</taxon>
        <taxon>Hymenostomatida</taxon>
        <taxon>Tetrahymenina</taxon>
        <taxon>Tetrahymenidae</taxon>
        <taxon>Tetrahymena</taxon>
    </lineage>
</organism>
<dbReference type="OrthoDB" id="292348at2759"/>
<name>I7LXI3_TETTS</name>
<dbReference type="Proteomes" id="UP000009168">
    <property type="component" value="Unassembled WGS sequence"/>
</dbReference>
<dbReference type="GO" id="GO:0007131">
    <property type="term" value="P:reciprocal meiotic recombination"/>
    <property type="evidence" value="ECO:0007669"/>
    <property type="project" value="TreeGrafter"/>
</dbReference>
<dbReference type="GeneID" id="7846782"/>
<sequence>MIRKIDLFGSKINLRFNGAQTYQSNIGSLITIFIIGVIIARLISIFLIAIQRNNPTVIFTERQVNDPALFEATSKSFPMAFAMQDPVTKNYYIDESIYTVQAQLQQKFTTFNSSTQQNQTTWKYTDIILQRCTSQNFQNPNNLQYFISSNYTNMYCLPPDAVLPIQGDFPSPVFSQIQFIFKQCQKNCKSQEEINYYLLKSGMALYMSDSYVDPTQFYDPFQIYARNMYWHTSLQMPQDVIIFIRNNYVYSDFGWIISDKDIKKFPSYSFYENFLYPPNFQQYFLTLTFKFEKQKENSYSRKYQDISSIISEIGGFSQSLLAIGFLICTKISQLQLNQQLVNSVFNYDEPEETQQNHLIKEQKTHGCCRAIFKNKQKKNKNNQQTEASQLQQLSSIQNNDTRQIFNKNVDYTFKSDQNQNQLIKFKNKINQSTSSQFKSQEHKRSISNSQNHTLILASILQEQQKIQKDDKSKINQKISNKLIKKIDKINQNSQKLKEKNFNSMLEEQTRSMKLSVWEYIKSIFFPFGNLRQKKKVIEYSINKLYNHLDILQILKRLIEVEKLKRLLLDKDQIKLFDYLPKPTIHLDMIQEQNENQRKSERSEIDLLYQDNRTPLQKVKEAQEAYKNILQKYQQTQLDEKIIQMLDPNLLSVFEQNNTNFKLDSQNERINSKLLDNSKKKQESQINNKNEKNEQLELIKISNVFEDQTKQSQNKKVFYSYQKNNFCSVQDESKENLAILKQTTNSNSLNNICQKNFQNVAEEEINNTIFQNFFNPTKNNQLSKL</sequence>
<protein>
    <submittedName>
        <fullName evidence="2">Small GTP-binding domain protein</fullName>
    </submittedName>
</protein>
<keyword evidence="1" id="KW-1133">Transmembrane helix</keyword>
<gene>
    <name evidence="2" type="ORF">TTHERM_00242190</name>
</gene>
<evidence type="ECO:0000256" key="1">
    <source>
        <dbReference type="SAM" id="Phobius"/>
    </source>
</evidence>
<dbReference type="PANTHER" id="PTHR31398:SF0">
    <property type="entry name" value="MEIOTIC NUCLEAR DIVISION PROTEIN 1 HOMOLOG"/>
    <property type="match status" value="1"/>
</dbReference>
<dbReference type="AlphaFoldDB" id="I7LXI3"/>
<keyword evidence="1" id="KW-0472">Membrane</keyword>
<dbReference type="PANTHER" id="PTHR31398">
    <property type="entry name" value="MEIOTIC NUCLEAR DIVISION PROTEIN 1 HOMOLOG"/>
    <property type="match status" value="1"/>
</dbReference>
<dbReference type="RefSeq" id="XP_001024942.3">
    <property type="nucleotide sequence ID" value="XM_001024942.3"/>
</dbReference>
<dbReference type="GO" id="GO:0005634">
    <property type="term" value="C:nucleus"/>
    <property type="evidence" value="ECO:0007669"/>
    <property type="project" value="TreeGrafter"/>
</dbReference>
<proteinExistence type="predicted"/>
<keyword evidence="3" id="KW-1185">Reference proteome</keyword>